<organism evidence="1">
    <name type="scientific">marine sediment metagenome</name>
    <dbReference type="NCBI Taxonomy" id="412755"/>
    <lineage>
        <taxon>unclassified sequences</taxon>
        <taxon>metagenomes</taxon>
        <taxon>ecological metagenomes</taxon>
    </lineage>
</organism>
<protein>
    <recommendedName>
        <fullName evidence="2">Twin-arginine translocation signal domain-containing protein</fullName>
    </recommendedName>
</protein>
<dbReference type="NCBIfam" id="TIGR01409">
    <property type="entry name" value="TAT_signal_seq"/>
    <property type="match status" value="1"/>
</dbReference>
<sequence length="103" mass="11683">MAIDRREFLKMAGLGMLGLAVAPLIKSLPEMPVAKPLTPKKTMRDLVDRVEQILDDTPPDYGALTFPLSGYFIRTMTLDKHRVWRYGKIPLPKYKPLTADDLI</sequence>
<evidence type="ECO:0008006" key="2">
    <source>
        <dbReference type="Google" id="ProtNLM"/>
    </source>
</evidence>
<reference evidence="1" key="1">
    <citation type="journal article" date="2015" name="Nature">
        <title>Complex archaea that bridge the gap between prokaryotes and eukaryotes.</title>
        <authorList>
            <person name="Spang A."/>
            <person name="Saw J.H."/>
            <person name="Jorgensen S.L."/>
            <person name="Zaremba-Niedzwiedzka K."/>
            <person name="Martijn J."/>
            <person name="Lind A.E."/>
            <person name="van Eijk R."/>
            <person name="Schleper C."/>
            <person name="Guy L."/>
            <person name="Ettema T.J."/>
        </authorList>
    </citation>
    <scope>NUCLEOTIDE SEQUENCE</scope>
</reference>
<accession>A0A0F9PC76</accession>
<evidence type="ECO:0000313" key="1">
    <source>
        <dbReference type="EMBL" id="KKN27724.1"/>
    </source>
</evidence>
<dbReference type="InterPro" id="IPR019546">
    <property type="entry name" value="TAT_signal_bac_arc"/>
</dbReference>
<dbReference type="AlphaFoldDB" id="A0A0F9PC76"/>
<proteinExistence type="predicted"/>
<name>A0A0F9PC76_9ZZZZ</name>
<gene>
    <name evidence="1" type="ORF">LCGC14_0861480</name>
</gene>
<dbReference type="PROSITE" id="PS51318">
    <property type="entry name" value="TAT"/>
    <property type="match status" value="1"/>
</dbReference>
<dbReference type="EMBL" id="LAZR01002616">
    <property type="protein sequence ID" value="KKN27724.1"/>
    <property type="molecule type" value="Genomic_DNA"/>
</dbReference>
<comment type="caution">
    <text evidence="1">The sequence shown here is derived from an EMBL/GenBank/DDBJ whole genome shotgun (WGS) entry which is preliminary data.</text>
</comment>
<dbReference type="InterPro" id="IPR006311">
    <property type="entry name" value="TAT_signal"/>
</dbReference>